<proteinExistence type="predicted"/>
<name>A0ACB9KNF5_BAUVA</name>
<protein>
    <submittedName>
        <fullName evidence="1">Uncharacterized protein</fullName>
    </submittedName>
</protein>
<accession>A0ACB9KNF5</accession>
<evidence type="ECO:0000313" key="2">
    <source>
        <dbReference type="Proteomes" id="UP000828941"/>
    </source>
</evidence>
<gene>
    <name evidence="1" type="ORF">L6164_032277</name>
</gene>
<sequence>MSHQQQQSHIPKFGNWDTENVPYTAYFENARRERTGLMINPNDPQQNPELLKTLSRGGGSHKTDHPDIVNASSSSNSHQRSGSTSLHRSRGSHGSFTPECVASDSRSDRKRSMSKGTSFIGSFSSSTPSHHKHRNGSHYHSSNDNTVSSIPILVKGFCLYPFGYVVSSMFIVMGFLQNNSKTAAIPKFGAWDETDPGSGDGFTRIFNQIEKEKQIDSGDYPNDSVESRHVHATSSNIDNQYGRPTSRNRIYKYCCCLFSSSNK</sequence>
<dbReference type="EMBL" id="CM039438">
    <property type="protein sequence ID" value="KAI4298758.1"/>
    <property type="molecule type" value="Genomic_DNA"/>
</dbReference>
<dbReference type="Proteomes" id="UP000828941">
    <property type="component" value="Chromosome 13"/>
</dbReference>
<organism evidence="1 2">
    <name type="scientific">Bauhinia variegata</name>
    <name type="common">Purple orchid tree</name>
    <name type="synonym">Phanera variegata</name>
    <dbReference type="NCBI Taxonomy" id="167791"/>
    <lineage>
        <taxon>Eukaryota</taxon>
        <taxon>Viridiplantae</taxon>
        <taxon>Streptophyta</taxon>
        <taxon>Embryophyta</taxon>
        <taxon>Tracheophyta</taxon>
        <taxon>Spermatophyta</taxon>
        <taxon>Magnoliopsida</taxon>
        <taxon>eudicotyledons</taxon>
        <taxon>Gunneridae</taxon>
        <taxon>Pentapetalae</taxon>
        <taxon>rosids</taxon>
        <taxon>fabids</taxon>
        <taxon>Fabales</taxon>
        <taxon>Fabaceae</taxon>
        <taxon>Cercidoideae</taxon>
        <taxon>Cercideae</taxon>
        <taxon>Bauhiniinae</taxon>
        <taxon>Bauhinia</taxon>
    </lineage>
</organism>
<keyword evidence="2" id="KW-1185">Reference proteome</keyword>
<evidence type="ECO:0000313" key="1">
    <source>
        <dbReference type="EMBL" id="KAI4298758.1"/>
    </source>
</evidence>
<reference evidence="1 2" key="1">
    <citation type="journal article" date="2022" name="DNA Res.">
        <title>Chromosomal-level genome assembly of the orchid tree Bauhinia variegata (Leguminosae; Cercidoideae) supports the allotetraploid origin hypothesis of Bauhinia.</title>
        <authorList>
            <person name="Zhong Y."/>
            <person name="Chen Y."/>
            <person name="Zheng D."/>
            <person name="Pang J."/>
            <person name="Liu Y."/>
            <person name="Luo S."/>
            <person name="Meng S."/>
            <person name="Qian L."/>
            <person name="Wei D."/>
            <person name="Dai S."/>
            <person name="Zhou R."/>
        </authorList>
    </citation>
    <scope>NUCLEOTIDE SEQUENCE [LARGE SCALE GENOMIC DNA]</scope>
    <source>
        <strain evidence="1">BV-YZ2020</strain>
    </source>
</reference>
<comment type="caution">
    <text evidence="1">The sequence shown here is derived from an EMBL/GenBank/DDBJ whole genome shotgun (WGS) entry which is preliminary data.</text>
</comment>